<dbReference type="SUPFAM" id="SSF55874">
    <property type="entry name" value="ATPase domain of HSP90 chaperone/DNA topoisomerase II/histidine kinase"/>
    <property type="match status" value="1"/>
</dbReference>
<dbReference type="AlphaFoldDB" id="A0A8H4R985"/>
<gene>
    <name evidence="6" type="ORF">G7Y89_g13605</name>
</gene>
<dbReference type="InterPro" id="IPR050956">
    <property type="entry name" value="2C_system_His_kinase"/>
</dbReference>
<feature type="domain" description="Histidine kinase" evidence="4">
    <location>
        <begin position="635"/>
        <end position="899"/>
    </location>
</feature>
<proteinExistence type="predicted"/>
<dbReference type="InterPro" id="IPR005467">
    <property type="entry name" value="His_kinase_dom"/>
</dbReference>
<feature type="compositionally biased region" description="Polar residues" evidence="3">
    <location>
        <begin position="279"/>
        <end position="290"/>
    </location>
</feature>
<feature type="region of interest" description="Disordered" evidence="3">
    <location>
        <begin position="442"/>
        <end position="463"/>
    </location>
</feature>
<feature type="region of interest" description="Disordered" evidence="3">
    <location>
        <begin position="517"/>
        <end position="549"/>
    </location>
</feature>
<dbReference type="PROSITE" id="PS50110">
    <property type="entry name" value="RESPONSE_REGULATORY"/>
    <property type="match status" value="1"/>
</dbReference>
<dbReference type="InterPro" id="IPR036097">
    <property type="entry name" value="HisK_dim/P_sf"/>
</dbReference>
<evidence type="ECO:0000256" key="3">
    <source>
        <dbReference type="SAM" id="MobiDB-lite"/>
    </source>
</evidence>
<dbReference type="EMBL" id="JAAMPI010001616">
    <property type="protein sequence ID" value="KAF4624564.1"/>
    <property type="molecule type" value="Genomic_DNA"/>
</dbReference>
<evidence type="ECO:0000259" key="4">
    <source>
        <dbReference type="PROSITE" id="PS50109"/>
    </source>
</evidence>
<comment type="caution">
    <text evidence="6">The sequence shown here is derived from an EMBL/GenBank/DDBJ whole genome shotgun (WGS) entry which is preliminary data.</text>
</comment>
<feature type="compositionally biased region" description="Polar residues" evidence="3">
    <location>
        <begin position="1120"/>
        <end position="1133"/>
    </location>
</feature>
<dbReference type="PROSITE" id="PS50109">
    <property type="entry name" value="HIS_KIN"/>
    <property type="match status" value="1"/>
</dbReference>
<feature type="region of interest" description="Disordered" evidence="3">
    <location>
        <begin position="1063"/>
        <end position="1135"/>
    </location>
</feature>
<dbReference type="SUPFAM" id="SSF52172">
    <property type="entry name" value="CheY-like"/>
    <property type="match status" value="1"/>
</dbReference>
<sequence>MKNTSAARERELYRYYQPENDSVDAEGNKISKASSDPILTAFAQLGAHRLNAKRGLITLSTNDVEYMLAESGKALSLQRDDDENDRLWHGVGTFQCRRNNTHKTVGAELVAHFCASDDTHIVVNDLSKHETFKDKCVVVEEPYVRFLVAVPLRTPYSKAVIGNYIVADDKPRDGLNESELEFLVDMAVTVMDYLEAGLLKRKQYRSERMIKAISLFIEGKSTLRDWWLEWGHRLQQPSLQKRTRVPVPLDHLADAEFGVQEPTANLSKGLDDWPGNDHSLPQTPSVSSAPSRIDFGDGRPTLPRGESHQTSTDSTAPSTLVSKSWKDRNSSVTTVDTLVEPPPDRSDNRQSVSFDLPPPQLSDDISKELQDALLSADLKAVFSRASNLIREAIGVQGVIFFDASIGTFGASADRNIMEEKAPGQFHVDVAPTSSEDELGRKLSAPENDINGHSDSGQQTEHSTEKCCNILGFSTRSRSSLRGHQPSEEYGHLPETILRRLLKRYPHGKIFNFDADGAFSSSDTDNSTPRMDPSTGIEHHKHENKTRRRRLSKEAEAKAILNVLPGARSVFWFPLWDQNRERWFAGTLVWSTTPTRCMCPTEDLTYLAAFGNSTMAEVARISAQVLDKMKSDFISSISHELRSPLHGVLASVEFLQETSMSEVQEEMVSNIQASGKVLLDTINHVLDFSKVNRKAKNKPKLSKGLGRRRKKHSSDPPRAEDDEEEKTDILVLSEEVIEAIYAGQSVNKSGLNPAKRHSVVPKDSPLTIITHVKWYPEWTFDIDPGAWSRILMNLFSNAMKYTKTGFVKVSLEVEDEGVARSKKSRSSLLLKVKDSGRGISEEFLKHKLYKPFTQEDSLATGTGLGLSIVRHIIQDLGGQIMFTSEVGTGTEATVRIPLTASQVPIKTDGPNMVSEVRKAVKGFKFHLEGFDRYPDISETPTGILSPDVEGAMLLKESANSLMTGWFGMESSLPLASDGSGVDVIGIMESGIGDKSVQDILQAYDLKRPTKSGKSIAVVLCTGYRPGPRMNTCGSFQMYYLQQPYGPHKAAKILHTAFCQNNITVPGTETNEGEQPTQTKPVQISTQNLEVPSERQVHSPRPDTEKNQSTPTPSPIKAPDQPSENGKPSNPSTTTESKEMRVLLVEDNEINLKLLVATMRKLKITHSTAMNGLEALNTYKDCRGQFDVIFMDISMPVMSGIDSARHIRRYEKDEKLEPTKLIALTGAANPATRQEAFSSGVDLYLTKPVSMKELRGMLEEIRREGWGPAMGERKL</sequence>
<dbReference type="SMART" id="SM00387">
    <property type="entry name" value="HATPase_c"/>
    <property type="match status" value="1"/>
</dbReference>
<feature type="compositionally biased region" description="Polar residues" evidence="3">
    <location>
        <begin position="1063"/>
        <end position="1088"/>
    </location>
</feature>
<feature type="compositionally biased region" description="Polar residues" evidence="3">
    <location>
        <begin position="308"/>
        <end position="322"/>
    </location>
</feature>
<dbReference type="Gene3D" id="3.30.565.10">
    <property type="entry name" value="Histidine kinase-like ATPase, C-terminal domain"/>
    <property type="match status" value="1"/>
</dbReference>
<dbReference type="SMART" id="SM00388">
    <property type="entry name" value="HisKA"/>
    <property type="match status" value="1"/>
</dbReference>
<dbReference type="PRINTS" id="PR00344">
    <property type="entry name" value="BCTRLSENSOR"/>
</dbReference>
<dbReference type="InterPro" id="IPR003594">
    <property type="entry name" value="HATPase_dom"/>
</dbReference>
<keyword evidence="1 2" id="KW-0597">Phosphoprotein</keyword>
<dbReference type="SMART" id="SM00448">
    <property type="entry name" value="REC"/>
    <property type="match status" value="1"/>
</dbReference>
<dbReference type="InterPro" id="IPR003661">
    <property type="entry name" value="HisK_dim/P_dom"/>
</dbReference>
<dbReference type="CDD" id="cd00082">
    <property type="entry name" value="HisKA"/>
    <property type="match status" value="1"/>
</dbReference>
<dbReference type="Gene3D" id="3.40.50.2300">
    <property type="match status" value="1"/>
</dbReference>
<evidence type="ECO:0000259" key="5">
    <source>
        <dbReference type="PROSITE" id="PS50110"/>
    </source>
</evidence>
<dbReference type="SUPFAM" id="SSF55781">
    <property type="entry name" value="GAF domain-like"/>
    <property type="match status" value="1"/>
</dbReference>
<feature type="compositionally biased region" description="Polar residues" evidence="3">
    <location>
        <begin position="450"/>
        <end position="460"/>
    </location>
</feature>
<dbReference type="PANTHER" id="PTHR43719">
    <property type="entry name" value="TWO-COMPONENT HISTIDINE KINASE"/>
    <property type="match status" value="1"/>
</dbReference>
<dbReference type="SUPFAM" id="SSF47384">
    <property type="entry name" value="Homodimeric domain of signal transducing histidine kinase"/>
    <property type="match status" value="1"/>
</dbReference>
<reference evidence="6 7" key="1">
    <citation type="submission" date="2020-03" db="EMBL/GenBank/DDBJ databases">
        <title>Draft Genome Sequence of Cudoniella acicularis.</title>
        <authorList>
            <person name="Buettner E."/>
            <person name="Kellner H."/>
        </authorList>
    </citation>
    <scope>NUCLEOTIDE SEQUENCE [LARGE SCALE GENOMIC DNA]</scope>
    <source>
        <strain evidence="6 7">DSM 108380</strain>
    </source>
</reference>
<evidence type="ECO:0000313" key="6">
    <source>
        <dbReference type="EMBL" id="KAF4624564.1"/>
    </source>
</evidence>
<feature type="modified residue" description="4-aspartylphosphate" evidence="2">
    <location>
        <position position="1190"/>
    </location>
</feature>
<feature type="region of interest" description="Disordered" evidence="3">
    <location>
        <begin position="256"/>
        <end position="358"/>
    </location>
</feature>
<name>A0A8H4R985_9HELO</name>
<feature type="compositionally biased region" description="Basic and acidic residues" evidence="3">
    <location>
        <begin position="1090"/>
        <end position="1104"/>
    </location>
</feature>
<evidence type="ECO:0000313" key="7">
    <source>
        <dbReference type="Proteomes" id="UP000566819"/>
    </source>
</evidence>
<evidence type="ECO:0000256" key="1">
    <source>
        <dbReference type="ARBA" id="ARBA00022553"/>
    </source>
</evidence>
<evidence type="ECO:0000256" key="2">
    <source>
        <dbReference type="PROSITE-ProRule" id="PRU00169"/>
    </source>
</evidence>
<feature type="compositionally biased region" description="Basic residues" evidence="3">
    <location>
        <begin position="694"/>
        <end position="711"/>
    </location>
</feature>
<dbReference type="PANTHER" id="PTHR43719:SF69">
    <property type="entry name" value="HISTIDINE KINASE G7"/>
    <property type="match status" value="1"/>
</dbReference>
<dbReference type="FunFam" id="1.10.287.130:FF:000023">
    <property type="entry name" value="Sensor histidine kinase/response regulator, putative"/>
    <property type="match status" value="1"/>
</dbReference>
<dbReference type="Pfam" id="PF02518">
    <property type="entry name" value="HATPase_c"/>
    <property type="match status" value="1"/>
</dbReference>
<keyword evidence="7" id="KW-1185">Reference proteome</keyword>
<dbReference type="InterPro" id="IPR011006">
    <property type="entry name" value="CheY-like_superfamily"/>
</dbReference>
<protein>
    <submittedName>
        <fullName evidence="6">Uncharacterized protein</fullName>
    </submittedName>
</protein>
<dbReference type="Proteomes" id="UP000566819">
    <property type="component" value="Unassembled WGS sequence"/>
</dbReference>
<feature type="compositionally biased region" description="Polar residues" evidence="3">
    <location>
        <begin position="518"/>
        <end position="528"/>
    </location>
</feature>
<feature type="region of interest" description="Disordered" evidence="3">
    <location>
        <begin position="694"/>
        <end position="725"/>
    </location>
</feature>
<dbReference type="CDD" id="cd17546">
    <property type="entry name" value="REC_hyHK_CKI1_RcsC-like"/>
    <property type="match status" value="1"/>
</dbReference>
<dbReference type="GO" id="GO:0000155">
    <property type="term" value="F:phosphorelay sensor kinase activity"/>
    <property type="evidence" value="ECO:0007669"/>
    <property type="project" value="InterPro"/>
</dbReference>
<dbReference type="OrthoDB" id="303614at2759"/>
<dbReference type="InterPro" id="IPR001789">
    <property type="entry name" value="Sig_transdc_resp-reg_receiver"/>
</dbReference>
<dbReference type="Gene3D" id="1.10.287.130">
    <property type="match status" value="1"/>
</dbReference>
<dbReference type="Pfam" id="PF00512">
    <property type="entry name" value="HisKA"/>
    <property type="match status" value="1"/>
</dbReference>
<organism evidence="6 7">
    <name type="scientific">Cudoniella acicularis</name>
    <dbReference type="NCBI Taxonomy" id="354080"/>
    <lineage>
        <taxon>Eukaryota</taxon>
        <taxon>Fungi</taxon>
        <taxon>Dikarya</taxon>
        <taxon>Ascomycota</taxon>
        <taxon>Pezizomycotina</taxon>
        <taxon>Leotiomycetes</taxon>
        <taxon>Helotiales</taxon>
        <taxon>Tricladiaceae</taxon>
        <taxon>Cudoniella</taxon>
    </lineage>
</organism>
<feature type="domain" description="Response regulatory" evidence="5">
    <location>
        <begin position="1139"/>
        <end position="1260"/>
    </location>
</feature>
<dbReference type="Pfam" id="PF00072">
    <property type="entry name" value="Response_reg"/>
    <property type="match status" value="1"/>
</dbReference>
<dbReference type="InterPro" id="IPR004358">
    <property type="entry name" value="Sig_transdc_His_kin-like_C"/>
</dbReference>
<accession>A0A8H4R985</accession>
<dbReference type="InterPro" id="IPR036890">
    <property type="entry name" value="HATPase_C_sf"/>
</dbReference>